<feature type="compositionally biased region" description="Basic and acidic residues" evidence="8">
    <location>
        <begin position="798"/>
        <end position="808"/>
    </location>
</feature>
<feature type="compositionally biased region" description="Low complexity" evidence="8">
    <location>
        <begin position="718"/>
        <end position="736"/>
    </location>
</feature>
<accession>A0ABC9XMT1</accession>
<feature type="compositionally biased region" description="Basic and acidic residues" evidence="8">
    <location>
        <begin position="1249"/>
        <end position="1267"/>
    </location>
</feature>
<proteinExistence type="inferred from homology"/>
<feature type="compositionally biased region" description="Basic residues" evidence="8">
    <location>
        <begin position="399"/>
        <end position="408"/>
    </location>
</feature>
<feature type="compositionally biased region" description="Basic and acidic residues" evidence="8">
    <location>
        <begin position="903"/>
        <end position="921"/>
    </location>
</feature>
<feature type="region of interest" description="Disordered" evidence="8">
    <location>
        <begin position="179"/>
        <end position="330"/>
    </location>
</feature>
<gene>
    <name evidence="9" type="ORF">GRJ2_002367200</name>
</gene>
<keyword evidence="7" id="KW-0807">Transducer</keyword>
<dbReference type="GO" id="GO:0004930">
    <property type="term" value="F:G protein-coupled receptor activity"/>
    <property type="evidence" value="ECO:0007669"/>
    <property type="project" value="UniProtKB-KW"/>
</dbReference>
<dbReference type="EMBL" id="BAAFJT010000022">
    <property type="protein sequence ID" value="GAB0199018.1"/>
    <property type="molecule type" value="Genomic_DNA"/>
</dbReference>
<comment type="caution">
    <text evidence="9">The sequence shown here is derived from an EMBL/GenBank/DDBJ whole genome shotgun (WGS) entry which is preliminary data.</text>
</comment>
<feature type="region of interest" description="Disordered" evidence="8">
    <location>
        <begin position="1029"/>
        <end position="1267"/>
    </location>
</feature>
<keyword evidence="3" id="KW-0472">Membrane</keyword>
<feature type="compositionally biased region" description="Basic and acidic residues" evidence="8">
    <location>
        <begin position="1077"/>
        <end position="1089"/>
    </location>
</feature>
<feature type="compositionally biased region" description="Basic and acidic residues" evidence="8">
    <location>
        <begin position="747"/>
        <end position="756"/>
    </location>
</feature>
<feature type="compositionally biased region" description="Polar residues" evidence="8">
    <location>
        <begin position="890"/>
        <end position="899"/>
    </location>
</feature>
<feature type="compositionally biased region" description="Basic and acidic residues" evidence="8">
    <location>
        <begin position="420"/>
        <end position="434"/>
    </location>
</feature>
<dbReference type="PANTHER" id="PTHR32546:SF7">
    <property type="entry name" value="G-PROTEIN COUPLED RECEPTOR 179-RELATED"/>
    <property type="match status" value="1"/>
</dbReference>
<keyword evidence="3" id="KW-1003">Cell membrane</keyword>
<feature type="region of interest" description="Disordered" evidence="8">
    <location>
        <begin position="1"/>
        <end position="136"/>
    </location>
</feature>
<evidence type="ECO:0000256" key="4">
    <source>
        <dbReference type="ARBA" id="ARBA00023040"/>
    </source>
</evidence>
<comment type="subcellular location">
    <subcellularLocation>
        <location evidence="1">Cell membrane</location>
        <topology evidence="1">Multi-pass membrane protein</topology>
    </subcellularLocation>
</comment>
<keyword evidence="10" id="KW-1185">Reference proteome</keyword>
<feature type="compositionally biased region" description="Low complexity" evidence="8">
    <location>
        <begin position="979"/>
        <end position="992"/>
    </location>
</feature>
<feature type="compositionally biased region" description="Basic and acidic residues" evidence="8">
    <location>
        <begin position="1046"/>
        <end position="1056"/>
    </location>
</feature>
<dbReference type="InterPro" id="IPR043458">
    <property type="entry name" value="GPR158/179"/>
</dbReference>
<feature type="compositionally biased region" description="Basic and acidic residues" evidence="8">
    <location>
        <begin position="616"/>
        <end position="627"/>
    </location>
</feature>
<reference evidence="9 10" key="1">
    <citation type="submission" date="2024-06" db="EMBL/GenBank/DDBJ databases">
        <title>The draft genome of Grus japonensis, version 3.</title>
        <authorList>
            <person name="Nabeshima K."/>
            <person name="Suzuki S."/>
            <person name="Onuma M."/>
        </authorList>
    </citation>
    <scope>NUCLEOTIDE SEQUENCE [LARGE SCALE GENOMIC DNA]</scope>
    <source>
        <strain evidence="9 10">451A</strain>
    </source>
</reference>
<dbReference type="Proteomes" id="UP001623348">
    <property type="component" value="Unassembled WGS sequence"/>
</dbReference>
<organism evidence="9 10">
    <name type="scientific">Grus japonensis</name>
    <name type="common">Japanese crane</name>
    <name type="synonym">Red-crowned crane</name>
    <dbReference type="NCBI Taxonomy" id="30415"/>
    <lineage>
        <taxon>Eukaryota</taxon>
        <taxon>Metazoa</taxon>
        <taxon>Chordata</taxon>
        <taxon>Craniata</taxon>
        <taxon>Vertebrata</taxon>
        <taxon>Euteleostomi</taxon>
        <taxon>Archelosauria</taxon>
        <taxon>Archosauria</taxon>
        <taxon>Dinosauria</taxon>
        <taxon>Saurischia</taxon>
        <taxon>Theropoda</taxon>
        <taxon>Coelurosauria</taxon>
        <taxon>Aves</taxon>
        <taxon>Neognathae</taxon>
        <taxon>Neoaves</taxon>
        <taxon>Gruiformes</taxon>
        <taxon>Gruidae</taxon>
        <taxon>Grus</taxon>
    </lineage>
</organism>
<feature type="compositionally biased region" description="Basic and acidic residues" evidence="8">
    <location>
        <begin position="679"/>
        <end position="692"/>
    </location>
</feature>
<feature type="region of interest" description="Disordered" evidence="8">
    <location>
        <begin position="355"/>
        <end position="937"/>
    </location>
</feature>
<evidence type="ECO:0000256" key="6">
    <source>
        <dbReference type="ARBA" id="ARBA00023180"/>
    </source>
</evidence>
<evidence type="ECO:0000256" key="2">
    <source>
        <dbReference type="ARBA" id="ARBA00007242"/>
    </source>
</evidence>
<keyword evidence="6" id="KW-0325">Glycoprotein</keyword>
<keyword evidence="5 9" id="KW-0675">Receptor</keyword>
<sequence>MQLEVHKTRRMAANNPHLPKKRSSRRSLGRSIVRRVAELPEAVARRSSGGERVGTPARRGSSAKRLPDAVSTSLRMRDDGSRRRAATLRKSHSTESPVREPRRGSPTPREPAPGRKTMATAASEPSDSESLDAAPLVCKSASAHNLAGHGQPPLPHAAPLQKSLSIVAGAREEALLAARRAAWEKQHTNRHAFAPSSEHPTGQGPPKKAGRPQSPGAADALLPDGSSPAEGCSQEDTSPPGDGKVQKHVTYAPIKSISIDSSRVPGRVRVAVRRTPPPPPVRYQSLVQRAAPAGDSPEPAEPPAQAGKPEGTPAGTAEEDLGRASPPAGRGRLLTAVSIPAQVCPWELVQEEILSQKQKAPEAADSGTPGDAAATPPSLKPSSQKTSLRGLGLALKAFNRSRGKSILKGKREGEGSLGKRGHEREGGSRRERTSLAEASAMSLGGIGRDPTAKSLEWGRQRPGSEPTAHPWQGETVPCQHNNNTGTAWEAAGGGYGREEAEGQRDSPAPGTGNGEKLAEEPSAPRGDTDGGGGPEPPSGVHGIPPSVSHQEGAEHPCESPVVASSRKAETRPQRGAEAPTAEPGKDAPTAVARLMAPKKEVAGLAEGLEGGSRSIRPQDRTEMEQPRAKPVAGSPHPSTPGENKPGSGGLEDIKAKLAEMGGHQPERRDTRIFAKLIRKSLECSKAESKKSQSVESTKAEVCPWESLGTEQPPEQPHATSPALPKSPSKKSQSAESLKAEVCPWEAPEVKPTDKAEICPWEAAAAPSDQPKAKQGPQGAAKGDKHITRQAALASPVRSLEKGSSKREAVCPWESLGTEQPPEQPRAGSPALPKSPSRKSQSTESLKAEVCPWEAPEVESTNKAEICPWEVAAPPSSKEKPRPDKDGLTMASRSPSTSQGLCKEIGDTKSAKKEKASRDRESICPWESTDTGGPSMGYGTRSAELLKATAKNVVTIGSTKAEVCPWESLGTEQPPEQPRARSPALPKSPSKKSQSTESLKAEVCPWELEPTDKAEICPWEVAAALPEKGAALGKTSLPPRKAGSPKALEKGSSEREAICPWESLGTEEPSLKTAVGKELSKKSDSTESRRSAICPWEAAEPTGLEKESFKPGVHPPGDGRASPTRTGKPKPEAGAGAVSPAALLKTSKGRSDGDAEHKPLCRILPGIQPPRGPGAEPGGASTAPAAGSSPSPGTSRAEVCPWETEAAPPASDKTSTDARKTSEVCPGDVESVDPNPTLGGEGRAGGSPQDRGRGAGETKPDVCPWDHE</sequence>
<evidence type="ECO:0000256" key="5">
    <source>
        <dbReference type="ARBA" id="ARBA00023170"/>
    </source>
</evidence>
<feature type="compositionally biased region" description="Low complexity" evidence="8">
    <location>
        <begin position="1177"/>
        <end position="1194"/>
    </location>
</feature>
<evidence type="ECO:0000256" key="7">
    <source>
        <dbReference type="ARBA" id="ARBA00023224"/>
    </source>
</evidence>
<evidence type="ECO:0000256" key="8">
    <source>
        <dbReference type="SAM" id="MobiDB-lite"/>
    </source>
</evidence>
<comment type="similarity">
    <text evidence="2">Belongs to the G-protein coupled receptor 3 family.</text>
</comment>
<evidence type="ECO:0000256" key="1">
    <source>
        <dbReference type="ARBA" id="ARBA00004651"/>
    </source>
</evidence>
<protein>
    <submittedName>
        <fullName evidence="9">Probable G-protein coupled receptor 179</fullName>
    </submittedName>
</protein>
<feature type="region of interest" description="Disordered" evidence="8">
    <location>
        <begin position="960"/>
        <end position="1003"/>
    </location>
</feature>
<feature type="compositionally biased region" description="Basic residues" evidence="8">
    <location>
        <begin position="18"/>
        <end position="28"/>
    </location>
</feature>
<dbReference type="PANTHER" id="PTHR32546">
    <property type="entry name" value="G-PROTEIN COUPLED RECEPTOR 158-RELATED"/>
    <property type="match status" value="1"/>
</dbReference>
<dbReference type="AlphaFoldDB" id="A0ABC9XMT1"/>
<keyword evidence="4" id="KW-0297">G-protein coupled receptor</keyword>
<evidence type="ECO:0000313" key="10">
    <source>
        <dbReference type="Proteomes" id="UP001623348"/>
    </source>
</evidence>
<name>A0ABC9XMT1_GRUJA</name>
<feature type="compositionally biased region" description="Basic and acidic residues" evidence="8">
    <location>
        <begin position="876"/>
        <end position="886"/>
    </location>
</feature>
<evidence type="ECO:0000313" key="9">
    <source>
        <dbReference type="EMBL" id="GAB0199018.1"/>
    </source>
</evidence>
<dbReference type="GO" id="GO:0005886">
    <property type="term" value="C:plasma membrane"/>
    <property type="evidence" value="ECO:0007669"/>
    <property type="project" value="UniProtKB-SubCell"/>
</dbReference>
<evidence type="ECO:0000256" key="3">
    <source>
        <dbReference type="ARBA" id="ARBA00022475"/>
    </source>
</evidence>
<feature type="compositionally biased region" description="Basic and acidic residues" evidence="8">
    <location>
        <begin position="1148"/>
        <end position="1158"/>
    </location>
</feature>